<evidence type="ECO:0000256" key="8">
    <source>
        <dbReference type="ARBA" id="ARBA00049120"/>
    </source>
</evidence>
<sequence length="416" mass="44551">MREVLASMAEQSIHCTITSPPYWALRDYGIAGQLGLEPRPDCLGWATGERCGECYVCRMVEVFRGVKRVLRDDGVCAVNMGDSYATGAGSVGNCPGGGRQGENWKGATTSPNRMPLQGIAPKNQVLMPHRLALALQADGWIVRSTVIWAKGISFCEHYSGSVMPEACRDRPTTSHEYVFLLAKKQRYFWDLEAVRERCGLNTHPRGDGCHQKAKRGNRGETRQNAGFCSAVSGPMSTRNLRTVWAINPQPFTASSIPGNTGGVDHFATFPEALVRPLVRAGTSARGVCPACGAPWERDVEATEEYKAKLGHGQIHRYAKVGDVGCSTLTGQSANRSVTAQYRTTGWRPTCGCDAGDPVPATVLDPFSGSGTTGVVAGAEERNYVGIELNPAYAAMSRGRLDAATRQGLLPGVGGGA</sequence>
<dbReference type="GO" id="GO:0008170">
    <property type="term" value="F:N-methyltransferase activity"/>
    <property type="evidence" value="ECO:0007669"/>
    <property type="project" value="InterPro"/>
</dbReference>
<dbReference type="InterPro" id="IPR002941">
    <property type="entry name" value="DNA_methylase_N4/N6"/>
</dbReference>
<dbReference type="GO" id="GO:0015667">
    <property type="term" value="F:site-specific DNA-methyltransferase (cytosine-N4-specific) activity"/>
    <property type="evidence" value="ECO:0007669"/>
    <property type="project" value="UniProtKB-EC"/>
</dbReference>
<evidence type="ECO:0000256" key="7">
    <source>
        <dbReference type="ARBA" id="ARBA00023125"/>
    </source>
</evidence>
<reference evidence="10" key="1">
    <citation type="submission" date="2020-03" db="EMBL/GenBank/DDBJ databases">
        <title>The deep terrestrial virosphere.</title>
        <authorList>
            <person name="Holmfeldt K."/>
            <person name="Nilsson E."/>
            <person name="Simone D."/>
            <person name="Lopez-Fernandez M."/>
            <person name="Wu X."/>
            <person name="de Brujin I."/>
            <person name="Lundin D."/>
            <person name="Andersson A."/>
            <person name="Bertilsson S."/>
            <person name="Dopson M."/>
        </authorList>
    </citation>
    <scope>NUCLEOTIDE SEQUENCE</scope>
    <source>
        <strain evidence="10">MM171A00153</strain>
    </source>
</reference>
<evidence type="ECO:0000256" key="1">
    <source>
        <dbReference type="ARBA" id="ARBA00010203"/>
    </source>
</evidence>
<name>A0A6M3M1U9_9ZZZZ</name>
<dbReference type="InterPro" id="IPR029063">
    <property type="entry name" value="SAM-dependent_MTases_sf"/>
</dbReference>
<gene>
    <name evidence="10" type="ORF">MM171A00153_0073</name>
</gene>
<accession>A0A6M3M1U9</accession>
<evidence type="ECO:0000256" key="4">
    <source>
        <dbReference type="ARBA" id="ARBA00022679"/>
    </source>
</evidence>
<keyword evidence="3 10" id="KW-0489">Methyltransferase</keyword>
<dbReference type="InterPro" id="IPR001091">
    <property type="entry name" value="RM_Methyltransferase"/>
</dbReference>
<keyword evidence="6" id="KW-0680">Restriction system</keyword>
<dbReference type="SUPFAM" id="SSF53335">
    <property type="entry name" value="S-adenosyl-L-methionine-dependent methyltransferases"/>
    <property type="match status" value="1"/>
</dbReference>
<evidence type="ECO:0000256" key="6">
    <source>
        <dbReference type="ARBA" id="ARBA00022747"/>
    </source>
</evidence>
<evidence type="ECO:0000256" key="3">
    <source>
        <dbReference type="ARBA" id="ARBA00022603"/>
    </source>
</evidence>
<evidence type="ECO:0000256" key="5">
    <source>
        <dbReference type="ARBA" id="ARBA00022691"/>
    </source>
</evidence>
<feature type="domain" description="DNA methylase N-4/N-6" evidence="9">
    <location>
        <begin position="13"/>
        <end position="285"/>
    </location>
</feature>
<proteinExistence type="inferred from homology"/>
<dbReference type="GO" id="GO:0009307">
    <property type="term" value="P:DNA restriction-modification system"/>
    <property type="evidence" value="ECO:0007669"/>
    <property type="project" value="UniProtKB-KW"/>
</dbReference>
<protein>
    <recommendedName>
        <fullName evidence="2">site-specific DNA-methyltransferase (cytosine-N(4)-specific)</fullName>
        <ecNumber evidence="2">2.1.1.113</ecNumber>
    </recommendedName>
</protein>
<dbReference type="PROSITE" id="PS00093">
    <property type="entry name" value="N4_MTASE"/>
    <property type="match status" value="1"/>
</dbReference>
<organism evidence="10">
    <name type="scientific">viral metagenome</name>
    <dbReference type="NCBI Taxonomy" id="1070528"/>
    <lineage>
        <taxon>unclassified sequences</taxon>
        <taxon>metagenomes</taxon>
        <taxon>organismal metagenomes</taxon>
    </lineage>
</organism>
<dbReference type="EC" id="2.1.1.113" evidence="2"/>
<dbReference type="Gene3D" id="3.40.50.150">
    <property type="entry name" value="Vaccinia Virus protein VP39"/>
    <property type="match status" value="2"/>
</dbReference>
<dbReference type="PRINTS" id="PR00508">
    <property type="entry name" value="S21N4MTFRASE"/>
</dbReference>
<dbReference type="EMBL" id="MT143704">
    <property type="protein sequence ID" value="QJB01054.1"/>
    <property type="molecule type" value="Genomic_DNA"/>
</dbReference>
<comment type="similarity">
    <text evidence="1">Belongs to the N(4)/N(6)-methyltransferase family. N(4) subfamily.</text>
</comment>
<keyword evidence="5" id="KW-0949">S-adenosyl-L-methionine</keyword>
<comment type="catalytic activity">
    <reaction evidence="8">
        <text>a 2'-deoxycytidine in DNA + S-adenosyl-L-methionine = an N(4)-methyl-2'-deoxycytidine in DNA + S-adenosyl-L-homocysteine + H(+)</text>
        <dbReference type="Rhea" id="RHEA:16857"/>
        <dbReference type="Rhea" id="RHEA-COMP:11369"/>
        <dbReference type="Rhea" id="RHEA-COMP:13674"/>
        <dbReference type="ChEBI" id="CHEBI:15378"/>
        <dbReference type="ChEBI" id="CHEBI:57856"/>
        <dbReference type="ChEBI" id="CHEBI:59789"/>
        <dbReference type="ChEBI" id="CHEBI:85452"/>
        <dbReference type="ChEBI" id="CHEBI:137933"/>
        <dbReference type="EC" id="2.1.1.113"/>
    </reaction>
</comment>
<keyword evidence="7" id="KW-0238">DNA-binding</keyword>
<dbReference type="AlphaFoldDB" id="A0A6M3M1U9"/>
<keyword evidence="4 10" id="KW-0808">Transferase</keyword>
<dbReference type="InterPro" id="IPR017985">
    <property type="entry name" value="MeTrfase_CN4_CS"/>
</dbReference>
<dbReference type="GO" id="GO:0003677">
    <property type="term" value="F:DNA binding"/>
    <property type="evidence" value="ECO:0007669"/>
    <property type="project" value="UniProtKB-KW"/>
</dbReference>
<feature type="domain" description="DNA methylase N-4/N-6" evidence="9">
    <location>
        <begin position="361"/>
        <end position="395"/>
    </location>
</feature>
<evidence type="ECO:0000256" key="2">
    <source>
        <dbReference type="ARBA" id="ARBA00012185"/>
    </source>
</evidence>
<dbReference type="GO" id="GO:0032259">
    <property type="term" value="P:methylation"/>
    <property type="evidence" value="ECO:0007669"/>
    <property type="project" value="UniProtKB-KW"/>
</dbReference>
<evidence type="ECO:0000259" key="9">
    <source>
        <dbReference type="Pfam" id="PF01555"/>
    </source>
</evidence>
<evidence type="ECO:0000313" key="10">
    <source>
        <dbReference type="EMBL" id="QJB01054.1"/>
    </source>
</evidence>
<dbReference type="Pfam" id="PF01555">
    <property type="entry name" value="N6_N4_Mtase"/>
    <property type="match status" value="2"/>
</dbReference>